<evidence type="ECO:0000313" key="3">
    <source>
        <dbReference type="Proteomes" id="UP000321947"/>
    </source>
</evidence>
<reference evidence="2 3" key="1">
    <citation type="submission" date="2019-08" db="EMBL/GenBank/DDBJ databases">
        <title>Draft genome sequences of two oriental melons (Cucumis melo L. var makuwa).</title>
        <authorList>
            <person name="Kwon S.-Y."/>
        </authorList>
    </citation>
    <scope>NUCLEOTIDE SEQUENCE [LARGE SCALE GENOMIC DNA]</scope>
    <source>
        <strain evidence="3">cv. Chang Bougi</strain>
        <tissue evidence="2">Leaf</tissue>
    </source>
</reference>
<proteinExistence type="predicted"/>
<evidence type="ECO:0000256" key="1">
    <source>
        <dbReference type="SAM" id="MobiDB-lite"/>
    </source>
</evidence>
<dbReference type="AlphaFoldDB" id="A0A5D3BW21"/>
<feature type="compositionally biased region" description="Polar residues" evidence="1">
    <location>
        <begin position="235"/>
        <end position="251"/>
    </location>
</feature>
<feature type="compositionally biased region" description="Polar residues" evidence="1">
    <location>
        <begin position="268"/>
        <end position="278"/>
    </location>
</feature>
<evidence type="ECO:0000313" key="2">
    <source>
        <dbReference type="EMBL" id="TYK03168.1"/>
    </source>
</evidence>
<comment type="caution">
    <text evidence="2">The sequence shown here is derived from an EMBL/GenBank/DDBJ whole genome shotgun (WGS) entry which is preliminary data.</text>
</comment>
<dbReference type="Proteomes" id="UP000321947">
    <property type="component" value="Unassembled WGS sequence"/>
</dbReference>
<feature type="region of interest" description="Disordered" evidence="1">
    <location>
        <begin position="84"/>
        <end position="120"/>
    </location>
</feature>
<accession>A0A5D3BW21</accession>
<feature type="compositionally biased region" description="Basic residues" evidence="1">
    <location>
        <begin position="294"/>
        <end position="303"/>
    </location>
</feature>
<feature type="region of interest" description="Disordered" evidence="1">
    <location>
        <begin position="234"/>
        <end position="311"/>
    </location>
</feature>
<protein>
    <submittedName>
        <fullName evidence="2">Uncharacterized protein</fullName>
    </submittedName>
</protein>
<feature type="region of interest" description="Disordered" evidence="1">
    <location>
        <begin position="357"/>
        <end position="376"/>
    </location>
</feature>
<feature type="region of interest" description="Disordered" evidence="1">
    <location>
        <begin position="1"/>
        <end position="21"/>
    </location>
</feature>
<dbReference type="EMBL" id="SSTD01015294">
    <property type="protein sequence ID" value="TYK03168.1"/>
    <property type="molecule type" value="Genomic_DNA"/>
</dbReference>
<sequence length="484" mass="53374">MPPNALHPRERAATTRPTMTTKDVKGELDAGYRGCRVAAQGRARNVVRARYEHCVTHVKIATETPSLLWDEPFRQKGIDCSMSSLDRGKHAKNTPVTRSNHKTSRIDTNKPARSARPHRGASIVQAKLIRVREHDIPLSLPVQQSNVALRRNPSTEHKEIARHLVSSRISPLGVYAYIEVQALSLQAHPSINSTLALTPCPTNKPIVMAKPLHQARSNRKKSPLGVHAHAEVQALSKQNPSKNVNLTSRSHSLPDVGAQHSIDFDQTLPPNKKQSQDISYRHKQAHRECTPTPRYKHCPRKAHPSASTRHPTLTPCPTVGCGTPTKPVHRVQSNRKTSRIFTNKARLECTPNRGASIVRASPSEHQLDTRSHSLPDGQAYRYGQSLPPSTKQSPRQGHLECTLTPRCEHCSSTPIPLSLLARRSDVALRPNPSSTKHKAIASYLVSSRTSPLGVHAHIEVQALSTQAHPSINSTISKARLKGEA</sequence>
<organism evidence="2 3">
    <name type="scientific">Cucumis melo var. makuwa</name>
    <name type="common">Oriental melon</name>
    <dbReference type="NCBI Taxonomy" id="1194695"/>
    <lineage>
        <taxon>Eukaryota</taxon>
        <taxon>Viridiplantae</taxon>
        <taxon>Streptophyta</taxon>
        <taxon>Embryophyta</taxon>
        <taxon>Tracheophyta</taxon>
        <taxon>Spermatophyta</taxon>
        <taxon>Magnoliopsida</taxon>
        <taxon>eudicotyledons</taxon>
        <taxon>Gunneridae</taxon>
        <taxon>Pentapetalae</taxon>
        <taxon>rosids</taxon>
        <taxon>fabids</taxon>
        <taxon>Cucurbitales</taxon>
        <taxon>Cucurbitaceae</taxon>
        <taxon>Benincaseae</taxon>
        <taxon>Cucumis</taxon>
    </lineage>
</organism>
<name>A0A5D3BW21_CUCMM</name>
<gene>
    <name evidence="2" type="ORF">E5676_scaffold11G00500</name>
</gene>